<organism evidence="2 3">
    <name type="scientific">Fodinibius salinus</name>
    <dbReference type="NCBI Taxonomy" id="860790"/>
    <lineage>
        <taxon>Bacteria</taxon>
        <taxon>Pseudomonadati</taxon>
        <taxon>Balneolota</taxon>
        <taxon>Balneolia</taxon>
        <taxon>Balneolales</taxon>
        <taxon>Balneolaceae</taxon>
        <taxon>Fodinibius</taxon>
    </lineage>
</organism>
<protein>
    <submittedName>
        <fullName evidence="2">Putative signal transducing protein</fullName>
    </submittedName>
</protein>
<sequence>MFDSSDPNEIEDWTCVMEAGTEYEVEIAKNYLNELDIPSNILSKRDSSFSVNYGEMGMVYLYVPNEYEKKAREALEEFEIPEDAENEQE</sequence>
<dbReference type="AlphaFoldDB" id="A0A5D3YGW4"/>
<dbReference type="InterPro" id="IPR018551">
    <property type="entry name" value="DUF2007"/>
</dbReference>
<proteinExistence type="predicted"/>
<dbReference type="Pfam" id="PF09413">
    <property type="entry name" value="DUF2007"/>
    <property type="match status" value="1"/>
</dbReference>
<evidence type="ECO:0000313" key="3">
    <source>
        <dbReference type="Proteomes" id="UP000324595"/>
    </source>
</evidence>
<accession>A0A5D3YGW4</accession>
<evidence type="ECO:0000259" key="1">
    <source>
        <dbReference type="Pfam" id="PF09413"/>
    </source>
</evidence>
<name>A0A5D3YGW4_9BACT</name>
<dbReference type="OrthoDB" id="1525187at2"/>
<feature type="domain" description="DUF2007" evidence="1">
    <location>
        <begin position="13"/>
        <end position="79"/>
    </location>
</feature>
<dbReference type="Proteomes" id="UP000324595">
    <property type="component" value="Unassembled WGS sequence"/>
</dbReference>
<dbReference type="RefSeq" id="WP_148899807.1">
    <property type="nucleotide sequence ID" value="NZ_VNHY01000005.1"/>
</dbReference>
<keyword evidence="3" id="KW-1185">Reference proteome</keyword>
<gene>
    <name evidence="2" type="ORF">LX73_2488</name>
</gene>
<comment type="caution">
    <text evidence="2">The sequence shown here is derived from an EMBL/GenBank/DDBJ whole genome shotgun (WGS) entry which is preliminary data.</text>
</comment>
<evidence type="ECO:0000313" key="2">
    <source>
        <dbReference type="EMBL" id="TYP91664.1"/>
    </source>
</evidence>
<reference evidence="2 3" key="1">
    <citation type="submission" date="2019-07" db="EMBL/GenBank/DDBJ databases">
        <title>Genomic Encyclopedia of Archaeal and Bacterial Type Strains, Phase II (KMG-II): from individual species to whole genera.</title>
        <authorList>
            <person name="Goeker M."/>
        </authorList>
    </citation>
    <scope>NUCLEOTIDE SEQUENCE [LARGE SCALE GENOMIC DNA]</scope>
    <source>
        <strain evidence="2 3">DSM 21935</strain>
    </source>
</reference>
<dbReference type="EMBL" id="VNHY01000005">
    <property type="protein sequence ID" value="TYP91664.1"/>
    <property type="molecule type" value="Genomic_DNA"/>
</dbReference>